<dbReference type="SUPFAM" id="SSF47384">
    <property type="entry name" value="Homodimeric domain of signal transducing histidine kinase"/>
    <property type="match status" value="1"/>
</dbReference>
<dbReference type="PANTHER" id="PTHR43547:SF2">
    <property type="entry name" value="HYBRID SIGNAL TRANSDUCTION HISTIDINE KINASE C"/>
    <property type="match status" value="1"/>
</dbReference>
<dbReference type="InterPro" id="IPR011649">
    <property type="entry name" value="KaiB_domain"/>
</dbReference>
<evidence type="ECO:0000256" key="3">
    <source>
        <dbReference type="ARBA" id="ARBA00022679"/>
    </source>
</evidence>
<evidence type="ECO:0000256" key="1">
    <source>
        <dbReference type="ARBA" id="ARBA00000085"/>
    </source>
</evidence>
<sequence>MRSSPNHSPEITGGSQPPLKLLLFIDKRPSSIEQLRRIRSQLKNLKPDYAYDLTVVDVAEQPYLAEHFKLVATPCLIKVYPEPWQTLAGSNLVNQLIACWPFWQQSTPDCLTQSSTGNHPTTSSAEIFQLSDQVFRLKQEQEALQEQLRFKDRLVAMLAHDLRNPLTAVSMALETIEFSWSLENELALETREQLMKHARTQARVIEQMITDLLESGRGSLAELQIQPRKLVLMSLYQEVIEPLITRIKTKSQQVKIDIPNDLPAVYADGEKVRQVLTNLLDNAIKYTPAGGVIKVSMLHRTTQKVQVSISDNGLGIPVENQKQIFEEQFRLPRDQDQEGYGIGLALCQRIIRAHYGQLWVDSLPQQGSCFHFTLPVYPT</sequence>
<dbReference type="CDD" id="cd00082">
    <property type="entry name" value="HisKA"/>
    <property type="match status" value="1"/>
</dbReference>
<dbReference type="SMART" id="SM00388">
    <property type="entry name" value="HisKA"/>
    <property type="match status" value="1"/>
</dbReference>
<dbReference type="Pfam" id="PF00512">
    <property type="entry name" value="HisKA"/>
    <property type="match status" value="1"/>
</dbReference>
<dbReference type="EC" id="2.7.13.3" evidence="9"/>
<evidence type="ECO:0000256" key="8">
    <source>
        <dbReference type="ARBA" id="ARBA00023108"/>
    </source>
</evidence>
<name>A0A6J4VUP1_9CYAN</name>
<protein>
    <recommendedName>
        <fullName evidence="9">Adaptive-response sensory-kinase SasA</fullName>
        <ecNumber evidence="9">2.7.13.3</ecNumber>
    </recommendedName>
    <alternativeName>
        <fullName evidence="9">Sensor histidine kinase SasA</fullName>
    </alternativeName>
</protein>
<dbReference type="FunFam" id="3.30.565.10:FF:000006">
    <property type="entry name" value="Sensor histidine kinase WalK"/>
    <property type="match status" value="1"/>
</dbReference>
<dbReference type="InterPro" id="IPR036249">
    <property type="entry name" value="Thioredoxin-like_sf"/>
</dbReference>
<comment type="subunit">
    <text evidence="9">Homooligomerizes. Interacts with KaiC. Participates in the KaiABC clock complex, whose core is composed of a KaiC homohexamer, 6 KaiB and up to 6 KaiA dimers. SasA and KaiB(fs) compete to bind to KaiC.</text>
</comment>
<keyword evidence="2 9" id="KW-0597">Phosphoprotein</keyword>
<evidence type="ECO:0000256" key="5">
    <source>
        <dbReference type="ARBA" id="ARBA00022777"/>
    </source>
</evidence>
<feature type="modified residue" description="Phosphohistidine; by autocatalysis" evidence="9">
    <location>
        <position position="160"/>
    </location>
</feature>
<dbReference type="InterPro" id="IPR005467">
    <property type="entry name" value="His_kinase_dom"/>
</dbReference>
<accession>A0A6J4VUP1</accession>
<dbReference type="Gene3D" id="3.30.565.10">
    <property type="entry name" value="Histidine kinase-like ATPase, C-terminal domain"/>
    <property type="match status" value="1"/>
</dbReference>
<evidence type="ECO:0000256" key="2">
    <source>
        <dbReference type="ARBA" id="ARBA00022553"/>
    </source>
</evidence>
<dbReference type="InterPro" id="IPR003594">
    <property type="entry name" value="HATPase_dom"/>
</dbReference>
<evidence type="ECO:0000259" key="10">
    <source>
        <dbReference type="PROSITE" id="PS50109"/>
    </source>
</evidence>
<keyword evidence="6 9" id="KW-0067">ATP-binding</keyword>
<comment type="function">
    <text evidence="9">Member of the two-component regulatory system SasA/RpaA involved in genome-wide circadian gene expression. One of several clock output pathways. Participates in the Kai clock protein complex, the main circadian regulator in cyanobacteria, via its interaction with KaiC. KaiC enhances the autophosphorylation activity of SasA, which then transfers its phosphate group to RpaA to activate it. In addition to its output function, recruits fold-shifted KaiB (KaiB(fs)) to KaiC to cooperatively form the KaiB(6):KaiC(6) complex (independent of SasA kinase activity). Required for robustness of the circadian rhythm of gene expression and is involved in clock output, also required for adaptation to light/dark cycles.</text>
</comment>
<comment type="domain">
    <text evidence="9">The N-terminus interacts with KaiC, while the C-terminal histidine kinase domain autophosphorylates and is probably responsible for self-oligomerization. The N-terminal domain stimulates the C-terminus to autophosphorylate.</text>
</comment>
<evidence type="ECO:0000313" key="11">
    <source>
        <dbReference type="EMBL" id="CAA9588457.1"/>
    </source>
</evidence>
<evidence type="ECO:0000256" key="7">
    <source>
        <dbReference type="ARBA" id="ARBA00023012"/>
    </source>
</evidence>
<dbReference type="CDD" id="cd00075">
    <property type="entry name" value="HATPase"/>
    <property type="match status" value="1"/>
</dbReference>
<evidence type="ECO:0000256" key="9">
    <source>
        <dbReference type="HAMAP-Rule" id="MF_01837"/>
    </source>
</evidence>
<evidence type="ECO:0000256" key="4">
    <source>
        <dbReference type="ARBA" id="ARBA00022741"/>
    </source>
</evidence>
<keyword evidence="3 9" id="KW-0808">Transferase</keyword>
<keyword evidence="8 9" id="KW-0090">Biological rhythms</keyword>
<dbReference type="GO" id="GO:0005524">
    <property type="term" value="F:ATP binding"/>
    <property type="evidence" value="ECO:0007669"/>
    <property type="project" value="UniProtKB-KW"/>
</dbReference>
<dbReference type="PROSITE" id="PS50109">
    <property type="entry name" value="HIS_KIN"/>
    <property type="match status" value="1"/>
</dbReference>
<dbReference type="Gene3D" id="1.10.287.130">
    <property type="match status" value="1"/>
</dbReference>
<evidence type="ECO:0000256" key="6">
    <source>
        <dbReference type="ARBA" id="ARBA00022840"/>
    </source>
</evidence>
<dbReference type="GO" id="GO:0007623">
    <property type="term" value="P:circadian rhythm"/>
    <property type="evidence" value="ECO:0007669"/>
    <property type="project" value="UniProtKB-UniRule"/>
</dbReference>
<dbReference type="InterPro" id="IPR023527">
    <property type="entry name" value="Kinase_SasA"/>
</dbReference>
<dbReference type="Pfam" id="PF02518">
    <property type="entry name" value="HATPase_c"/>
    <property type="match status" value="1"/>
</dbReference>
<dbReference type="HAMAP" id="MF_01837">
    <property type="entry name" value="Kinase_SasA"/>
    <property type="match status" value="1"/>
</dbReference>
<dbReference type="CDD" id="cd02978">
    <property type="entry name" value="KaiB_like"/>
    <property type="match status" value="1"/>
</dbReference>
<dbReference type="SUPFAM" id="SSF55874">
    <property type="entry name" value="ATPase domain of HSP90 chaperone/DNA topoisomerase II/histidine kinase"/>
    <property type="match status" value="1"/>
</dbReference>
<proteinExistence type="inferred from homology"/>
<feature type="domain" description="Histidine kinase" evidence="10">
    <location>
        <begin position="157"/>
        <end position="378"/>
    </location>
</feature>
<dbReference type="SUPFAM" id="SSF52833">
    <property type="entry name" value="Thioredoxin-like"/>
    <property type="match status" value="1"/>
</dbReference>
<dbReference type="PANTHER" id="PTHR43547">
    <property type="entry name" value="TWO-COMPONENT HISTIDINE KINASE"/>
    <property type="match status" value="1"/>
</dbReference>
<dbReference type="InterPro" id="IPR003661">
    <property type="entry name" value="HisK_dim/P_dom"/>
</dbReference>
<dbReference type="Gene3D" id="3.40.30.10">
    <property type="entry name" value="Glutaredoxin"/>
    <property type="match status" value="1"/>
</dbReference>
<dbReference type="GO" id="GO:0000155">
    <property type="term" value="F:phosphorelay sensor kinase activity"/>
    <property type="evidence" value="ECO:0007669"/>
    <property type="project" value="InterPro"/>
</dbReference>
<dbReference type="NCBIfam" id="NF006800">
    <property type="entry name" value="PRK09303.1"/>
    <property type="match status" value="1"/>
</dbReference>
<keyword evidence="4 9" id="KW-0547">Nucleotide-binding</keyword>
<dbReference type="InterPro" id="IPR004358">
    <property type="entry name" value="Sig_transdc_His_kin-like_C"/>
</dbReference>
<comment type="catalytic activity">
    <reaction evidence="1 9">
        <text>ATP + protein L-histidine = ADP + protein N-phospho-L-histidine.</text>
        <dbReference type="EC" id="2.7.13.3"/>
    </reaction>
</comment>
<dbReference type="SMART" id="SM00387">
    <property type="entry name" value="HATPase_c"/>
    <property type="match status" value="1"/>
</dbReference>
<dbReference type="InterPro" id="IPR036890">
    <property type="entry name" value="HATPase_C_sf"/>
</dbReference>
<keyword evidence="7 9" id="KW-0902">Two-component regulatory system</keyword>
<dbReference type="InterPro" id="IPR036097">
    <property type="entry name" value="HisK_dim/P_sf"/>
</dbReference>
<reference evidence="11" key="1">
    <citation type="submission" date="2020-02" db="EMBL/GenBank/DDBJ databases">
        <authorList>
            <person name="Meier V. D."/>
        </authorList>
    </citation>
    <scope>NUCLEOTIDE SEQUENCE</scope>
    <source>
        <strain evidence="11">AVDCRST_MAG81</strain>
    </source>
</reference>
<gene>
    <name evidence="9" type="primary">sasA</name>
    <name evidence="11" type="ORF">AVDCRST_MAG81-4734</name>
</gene>
<keyword evidence="5 9" id="KW-0418">Kinase</keyword>
<organism evidence="11">
    <name type="scientific">uncultured Synechococcales cyanobacterium</name>
    <dbReference type="NCBI Taxonomy" id="1936017"/>
    <lineage>
        <taxon>Bacteria</taxon>
        <taxon>Bacillati</taxon>
        <taxon>Cyanobacteriota</taxon>
        <taxon>Cyanophyceae</taxon>
        <taxon>Synechococcales</taxon>
        <taxon>environmental samples</taxon>
    </lineage>
</organism>
<dbReference type="PRINTS" id="PR00344">
    <property type="entry name" value="BCTRLSENSOR"/>
</dbReference>
<dbReference type="EMBL" id="CADCWO010000230">
    <property type="protein sequence ID" value="CAA9588457.1"/>
    <property type="molecule type" value="Genomic_DNA"/>
</dbReference>
<dbReference type="SMART" id="SM01248">
    <property type="entry name" value="KaiB"/>
    <property type="match status" value="1"/>
</dbReference>
<dbReference type="Pfam" id="PF07689">
    <property type="entry name" value="KaiB"/>
    <property type="match status" value="1"/>
</dbReference>
<dbReference type="AlphaFoldDB" id="A0A6J4VUP1"/>